<dbReference type="KEGG" id="lpil:LIP_1906"/>
<dbReference type="STRING" id="1555112.LIP_1906"/>
<dbReference type="InterPro" id="IPR003018">
    <property type="entry name" value="GAF"/>
</dbReference>
<evidence type="ECO:0000256" key="1">
    <source>
        <dbReference type="SAM" id="MobiDB-lite"/>
    </source>
</evidence>
<dbReference type="SUPFAM" id="SSF55781">
    <property type="entry name" value="GAF domain-like"/>
    <property type="match status" value="1"/>
</dbReference>
<dbReference type="Pfam" id="PF13185">
    <property type="entry name" value="GAF_2"/>
    <property type="match status" value="1"/>
</dbReference>
<dbReference type="SMART" id="SM00065">
    <property type="entry name" value="GAF"/>
    <property type="match status" value="1"/>
</dbReference>
<dbReference type="Gene3D" id="3.30.750.24">
    <property type="entry name" value="STAS domain"/>
    <property type="match status" value="1"/>
</dbReference>
<sequence length="387" mass="42546">MAGAGQALRSLRVRPPARSNRPGPDRSYLEVHRAISDASLTLDREALLDRVLHGLRTLFRDDFVWIFLVEGGRLRLHRFLPVGSREPERRPPFSRRPIEPGDLRELALDGPGLVAHAARSGASVRVDDVRAEPRYLPFTQGERIRSELAVPIQSAEEVLGAVNLESTRPARYTTQDEVGLAYVCRHLGTALANLRHRVRERQTLLDTITALSSLVDEPGRALRAIRAFTRLKDAVAGRAGEVYAARRAEEVEEEQRRIIRELSTPVIEVWEGILVMPIVGIIDSGRAKQMMEQLLNRIVELGSRIVILDVTGVPSIDTGVADHLLRTTRAARLVGARSILVGISPQVAVTLVRLGVSFGDLETVGDLRSGLALALELLGHRVVGPGS</sequence>
<dbReference type="InterPro" id="IPR029016">
    <property type="entry name" value="GAF-like_dom_sf"/>
</dbReference>
<accession>A0A0K2SL74</accession>
<evidence type="ECO:0000313" key="4">
    <source>
        <dbReference type="Proteomes" id="UP000065807"/>
    </source>
</evidence>
<gene>
    <name evidence="3" type="ORF">LIP_1906</name>
</gene>
<dbReference type="Proteomes" id="UP000065807">
    <property type="component" value="Chromosome"/>
</dbReference>
<name>A0A0K2SL74_LIMPI</name>
<evidence type="ECO:0000313" key="3">
    <source>
        <dbReference type="EMBL" id="BAS27747.1"/>
    </source>
</evidence>
<feature type="region of interest" description="Disordered" evidence="1">
    <location>
        <begin position="1"/>
        <end position="26"/>
    </location>
</feature>
<dbReference type="AlphaFoldDB" id="A0A0K2SL74"/>
<dbReference type="InterPro" id="IPR002645">
    <property type="entry name" value="STAS_dom"/>
</dbReference>
<dbReference type="PANTHER" id="PTHR33745:SF1">
    <property type="entry name" value="RSBT ANTAGONIST PROTEIN RSBS"/>
    <property type="match status" value="1"/>
</dbReference>
<keyword evidence="4" id="KW-1185">Reference proteome</keyword>
<protein>
    <recommendedName>
        <fullName evidence="2">STAS domain-containing protein</fullName>
    </recommendedName>
</protein>
<reference evidence="4" key="1">
    <citation type="submission" date="2015-07" db="EMBL/GenBank/DDBJ databases">
        <title>Complete genome sequence and phylogenetic analysis of Limnochorda pilosa.</title>
        <authorList>
            <person name="Watanabe M."/>
            <person name="Kojima H."/>
            <person name="Fukui M."/>
        </authorList>
    </citation>
    <scope>NUCLEOTIDE SEQUENCE [LARGE SCALE GENOMIC DNA]</scope>
    <source>
        <strain evidence="4">HC45</strain>
    </source>
</reference>
<dbReference type="PROSITE" id="PS50801">
    <property type="entry name" value="STAS"/>
    <property type="match status" value="1"/>
</dbReference>
<dbReference type="InterPro" id="IPR051932">
    <property type="entry name" value="Bact_StressResp_Reg"/>
</dbReference>
<dbReference type="Gene3D" id="3.30.450.40">
    <property type="match status" value="1"/>
</dbReference>
<dbReference type="Pfam" id="PF01740">
    <property type="entry name" value="STAS"/>
    <property type="match status" value="1"/>
</dbReference>
<dbReference type="CDD" id="cd07041">
    <property type="entry name" value="STAS_RsbR_RsbS_like"/>
    <property type="match status" value="1"/>
</dbReference>
<dbReference type="PANTHER" id="PTHR33745">
    <property type="entry name" value="RSBT ANTAGONIST PROTEIN RSBS-RELATED"/>
    <property type="match status" value="1"/>
</dbReference>
<evidence type="ECO:0000259" key="2">
    <source>
        <dbReference type="PROSITE" id="PS50801"/>
    </source>
</evidence>
<dbReference type="SUPFAM" id="SSF52091">
    <property type="entry name" value="SpoIIaa-like"/>
    <property type="match status" value="1"/>
</dbReference>
<dbReference type="EMBL" id="AP014924">
    <property type="protein sequence ID" value="BAS27747.1"/>
    <property type="molecule type" value="Genomic_DNA"/>
</dbReference>
<dbReference type="InterPro" id="IPR036513">
    <property type="entry name" value="STAS_dom_sf"/>
</dbReference>
<organism evidence="3 4">
    <name type="scientific">Limnochorda pilosa</name>
    <dbReference type="NCBI Taxonomy" id="1555112"/>
    <lineage>
        <taxon>Bacteria</taxon>
        <taxon>Bacillati</taxon>
        <taxon>Bacillota</taxon>
        <taxon>Limnochordia</taxon>
        <taxon>Limnochordales</taxon>
        <taxon>Limnochordaceae</taxon>
        <taxon>Limnochorda</taxon>
    </lineage>
</organism>
<proteinExistence type="predicted"/>
<feature type="domain" description="STAS" evidence="2">
    <location>
        <begin position="263"/>
        <end position="374"/>
    </location>
</feature>
<reference evidence="4" key="2">
    <citation type="journal article" date="2016" name="Int. J. Syst. Evol. Microbiol.">
        <title>Complete genome sequence and cell structure of Limnochorda pilosa, a Gram-negative spore-former within the phylum Firmicutes.</title>
        <authorList>
            <person name="Watanabe M."/>
            <person name="Kojima H."/>
            <person name="Fukui M."/>
        </authorList>
    </citation>
    <scope>NUCLEOTIDE SEQUENCE [LARGE SCALE GENOMIC DNA]</scope>
    <source>
        <strain evidence="4">HC45</strain>
    </source>
</reference>